<evidence type="ECO:0000256" key="2">
    <source>
        <dbReference type="ARBA" id="ARBA00023125"/>
    </source>
</evidence>
<dbReference type="Proteomes" id="UP001600424">
    <property type="component" value="Unassembled WGS sequence"/>
</dbReference>
<dbReference type="PANTHER" id="PTHR30055:SF234">
    <property type="entry name" value="HTH-TYPE TRANSCRIPTIONAL REGULATOR BETI"/>
    <property type="match status" value="1"/>
</dbReference>
<protein>
    <submittedName>
        <fullName evidence="6">TetR/AcrR family transcriptional regulator</fullName>
    </submittedName>
</protein>
<keyword evidence="7" id="KW-1185">Reference proteome</keyword>
<keyword evidence="1" id="KW-0805">Transcription regulation</keyword>
<accession>A0ABW6IZF4</accession>
<evidence type="ECO:0000313" key="7">
    <source>
        <dbReference type="Proteomes" id="UP001600424"/>
    </source>
</evidence>
<keyword evidence="3" id="KW-0804">Transcription</keyword>
<evidence type="ECO:0000256" key="1">
    <source>
        <dbReference type="ARBA" id="ARBA00023015"/>
    </source>
</evidence>
<dbReference type="Pfam" id="PF00440">
    <property type="entry name" value="TetR_N"/>
    <property type="match status" value="1"/>
</dbReference>
<reference evidence="6 7" key="1">
    <citation type="submission" date="2024-09" db="EMBL/GenBank/DDBJ databases">
        <title>The Natural Products Discovery Center: Release of the First 8490 Sequenced Strains for Exploring Actinobacteria Biosynthetic Diversity.</title>
        <authorList>
            <person name="Kalkreuter E."/>
            <person name="Kautsar S.A."/>
            <person name="Yang D."/>
            <person name="Bader C.D."/>
            <person name="Teijaro C.N."/>
            <person name="Fluegel L."/>
            <person name="Davis C.M."/>
            <person name="Simpson J.R."/>
            <person name="Lauterbach L."/>
            <person name="Steele A.D."/>
            <person name="Gui C."/>
            <person name="Meng S."/>
            <person name="Li G."/>
            <person name="Viehrig K."/>
            <person name="Ye F."/>
            <person name="Su P."/>
            <person name="Kiefer A.F."/>
            <person name="Nichols A."/>
            <person name="Cepeda A.J."/>
            <person name="Yan W."/>
            <person name="Fan B."/>
            <person name="Jiang Y."/>
            <person name="Adhikari A."/>
            <person name="Zheng C.-J."/>
            <person name="Schuster L."/>
            <person name="Cowan T.M."/>
            <person name="Smanski M.J."/>
            <person name="Chevrette M.G."/>
            <person name="De Carvalho L.P.S."/>
            <person name="Shen B."/>
        </authorList>
    </citation>
    <scope>NUCLEOTIDE SEQUENCE [LARGE SCALE GENOMIC DNA]</scope>
    <source>
        <strain evidence="6 7">NPDC056472</strain>
    </source>
</reference>
<evidence type="ECO:0000256" key="4">
    <source>
        <dbReference type="PROSITE-ProRule" id="PRU00335"/>
    </source>
</evidence>
<comment type="caution">
    <text evidence="6">The sequence shown here is derived from an EMBL/GenBank/DDBJ whole genome shotgun (WGS) entry which is preliminary data.</text>
</comment>
<dbReference type="InterPro" id="IPR009057">
    <property type="entry name" value="Homeodomain-like_sf"/>
</dbReference>
<sequence length="203" mass="22084">MAYVEASVRRRQLVAAARVALARDGVPGTSLRAVAAEAGVSLGTMQYVFPSKELLLRAVIEDVVDEIAEVLRGAADLGMGLEHAVRRALAGFWAELVVGRTDVQVMQYELTTYALRAAGQESLARWQYERYCAVVAEWCQRAAQEAGETCAVPFGRLARVIVASLDGLILQYVCDPNDARAREDLDATVDMIVSLAAVRRSAR</sequence>
<evidence type="ECO:0000313" key="6">
    <source>
        <dbReference type="EMBL" id="MFE5982679.1"/>
    </source>
</evidence>
<dbReference type="InterPro" id="IPR036271">
    <property type="entry name" value="Tet_transcr_reg_TetR-rel_C_sf"/>
</dbReference>
<keyword evidence="2 4" id="KW-0238">DNA-binding</keyword>
<proteinExistence type="predicted"/>
<dbReference type="RefSeq" id="WP_386252599.1">
    <property type="nucleotide sequence ID" value="NZ_JBHTRV010000018.1"/>
</dbReference>
<dbReference type="EMBL" id="JBHTRV010000018">
    <property type="protein sequence ID" value="MFE5982679.1"/>
    <property type="molecule type" value="Genomic_DNA"/>
</dbReference>
<name>A0ABW6IZF4_STRWE</name>
<organism evidence="6 7">
    <name type="scientific">Streptomyces wedmorensis</name>
    <dbReference type="NCBI Taxonomy" id="43759"/>
    <lineage>
        <taxon>Bacteria</taxon>
        <taxon>Bacillati</taxon>
        <taxon>Actinomycetota</taxon>
        <taxon>Actinomycetes</taxon>
        <taxon>Kitasatosporales</taxon>
        <taxon>Streptomycetaceae</taxon>
        <taxon>Streptomyces</taxon>
    </lineage>
</organism>
<evidence type="ECO:0000259" key="5">
    <source>
        <dbReference type="PROSITE" id="PS50977"/>
    </source>
</evidence>
<dbReference type="SUPFAM" id="SSF46689">
    <property type="entry name" value="Homeodomain-like"/>
    <property type="match status" value="1"/>
</dbReference>
<feature type="domain" description="HTH tetR-type" evidence="5">
    <location>
        <begin position="7"/>
        <end position="67"/>
    </location>
</feature>
<evidence type="ECO:0000256" key="3">
    <source>
        <dbReference type="ARBA" id="ARBA00023163"/>
    </source>
</evidence>
<dbReference type="Pfam" id="PF17940">
    <property type="entry name" value="TetR_C_31"/>
    <property type="match status" value="1"/>
</dbReference>
<dbReference type="InterPro" id="IPR001647">
    <property type="entry name" value="HTH_TetR"/>
</dbReference>
<feature type="DNA-binding region" description="H-T-H motif" evidence="4">
    <location>
        <begin position="30"/>
        <end position="49"/>
    </location>
</feature>
<dbReference type="SUPFAM" id="SSF48498">
    <property type="entry name" value="Tetracyclin repressor-like, C-terminal domain"/>
    <property type="match status" value="1"/>
</dbReference>
<dbReference type="PROSITE" id="PS50977">
    <property type="entry name" value="HTH_TETR_2"/>
    <property type="match status" value="1"/>
</dbReference>
<gene>
    <name evidence="6" type="ORF">ACFQ63_23540</name>
</gene>
<dbReference type="Gene3D" id="1.10.357.10">
    <property type="entry name" value="Tetracycline Repressor, domain 2"/>
    <property type="match status" value="1"/>
</dbReference>
<dbReference type="PANTHER" id="PTHR30055">
    <property type="entry name" value="HTH-TYPE TRANSCRIPTIONAL REGULATOR RUTR"/>
    <property type="match status" value="1"/>
</dbReference>
<dbReference type="InterPro" id="IPR041583">
    <property type="entry name" value="TetR_C_31"/>
</dbReference>
<dbReference type="InterPro" id="IPR050109">
    <property type="entry name" value="HTH-type_TetR-like_transc_reg"/>
</dbReference>